<reference evidence="1 2" key="1">
    <citation type="submission" date="2014-03" db="EMBL/GenBank/DDBJ databases">
        <title>Draft genome of the hookworm Oesophagostomum dentatum.</title>
        <authorList>
            <person name="Mitreva M."/>
        </authorList>
    </citation>
    <scope>NUCLEOTIDE SEQUENCE [LARGE SCALE GENOMIC DNA]</scope>
    <source>
        <strain evidence="1 2">OD-Hann</strain>
    </source>
</reference>
<organism evidence="1 2">
    <name type="scientific">Oesophagostomum dentatum</name>
    <name type="common">Nodular worm</name>
    <dbReference type="NCBI Taxonomy" id="61180"/>
    <lineage>
        <taxon>Eukaryota</taxon>
        <taxon>Metazoa</taxon>
        <taxon>Ecdysozoa</taxon>
        <taxon>Nematoda</taxon>
        <taxon>Chromadorea</taxon>
        <taxon>Rhabditida</taxon>
        <taxon>Rhabditina</taxon>
        <taxon>Rhabditomorpha</taxon>
        <taxon>Strongyloidea</taxon>
        <taxon>Strongylidae</taxon>
        <taxon>Oesophagostomum</taxon>
    </lineage>
</organism>
<dbReference type="EMBL" id="KN549283">
    <property type="protein sequence ID" value="KHJ98705.1"/>
    <property type="molecule type" value="Genomic_DNA"/>
</dbReference>
<dbReference type="AlphaFoldDB" id="A0A0B1TTH4"/>
<keyword evidence="2" id="KW-1185">Reference proteome</keyword>
<accession>A0A0B1TTH4</accession>
<evidence type="ECO:0000313" key="1">
    <source>
        <dbReference type="EMBL" id="KHJ98705.1"/>
    </source>
</evidence>
<name>A0A0B1TTH4_OESDE</name>
<evidence type="ECO:0000313" key="2">
    <source>
        <dbReference type="Proteomes" id="UP000053660"/>
    </source>
</evidence>
<dbReference type="Proteomes" id="UP000053660">
    <property type="component" value="Unassembled WGS sequence"/>
</dbReference>
<protein>
    <submittedName>
        <fullName evidence="1">Uncharacterized protein</fullName>
    </submittedName>
</protein>
<sequence length="89" mass="10153">MHDVRRSRAEFRLSENASKPEGFSDIFLFCEIVGLMRRYACGWEVSDVMKGWSLSSLMRSSSSTYVADDANVSRCIPLGKIQRPMLQMI</sequence>
<proteinExistence type="predicted"/>
<gene>
    <name evidence="1" type="ORF">OESDEN_01305</name>
</gene>